<dbReference type="EMBL" id="CP049806">
    <property type="protein sequence ID" value="QIT17258.1"/>
    <property type="molecule type" value="Genomic_DNA"/>
</dbReference>
<accession>A0A6H0FSE5</accession>
<dbReference type="RefSeq" id="WP_167563243.1">
    <property type="nucleotide sequence ID" value="NZ_CP049806.1"/>
</dbReference>
<proteinExistence type="predicted"/>
<evidence type="ECO:0000313" key="1">
    <source>
        <dbReference type="EMBL" id="QIT17258.1"/>
    </source>
</evidence>
<dbReference type="Proteomes" id="UP000501692">
    <property type="component" value="Chromosome"/>
</dbReference>
<reference evidence="1 2" key="1">
    <citation type="submission" date="2020-03" db="EMBL/GenBank/DDBJ databases">
        <authorList>
            <person name="Zhang L."/>
            <person name="Han X."/>
            <person name="Chen Y."/>
            <person name="Yu Y."/>
        </authorList>
    </citation>
    <scope>NUCLEOTIDE SEQUENCE [LARGE SCALE GENOMIC DNA]</scope>
    <source>
        <strain evidence="1 2">A1254</strain>
    </source>
</reference>
<name>A0A6H0FSE5_ACIPI</name>
<protein>
    <submittedName>
        <fullName evidence="1">Uncharacterized protein</fullName>
    </submittedName>
</protein>
<dbReference type="AlphaFoldDB" id="A0A6H0FSE5"/>
<organism evidence="1 2">
    <name type="scientific">Acinetobacter pittii</name>
    <name type="common">Acinetobacter genomosp. 3</name>
    <dbReference type="NCBI Taxonomy" id="48296"/>
    <lineage>
        <taxon>Bacteria</taxon>
        <taxon>Pseudomonadati</taxon>
        <taxon>Pseudomonadota</taxon>
        <taxon>Gammaproteobacteria</taxon>
        <taxon>Moraxellales</taxon>
        <taxon>Moraxellaceae</taxon>
        <taxon>Acinetobacter</taxon>
        <taxon>Acinetobacter calcoaceticus/baumannii complex</taxon>
    </lineage>
</organism>
<sequence>MPSIKISKGNIVNPVADKLILVGSSEVEIQLESLSAVSAKQSMCLMFLSNHYLKNKDNYGDPSEFIKYLSSNFTKIEINTNKGRIIGSEINTRFLNKLKKLAESLILIDLYDKGKIKI</sequence>
<gene>
    <name evidence="1" type="ORF">G8E09_05775</name>
</gene>
<evidence type="ECO:0000313" key="2">
    <source>
        <dbReference type="Proteomes" id="UP000501692"/>
    </source>
</evidence>